<dbReference type="PANTHER" id="PTHR42743">
    <property type="entry name" value="AMINO-ACID AMINOTRANSFERASE"/>
    <property type="match status" value="1"/>
</dbReference>
<dbReference type="GO" id="GO:0009082">
    <property type="term" value="P:branched-chain amino acid biosynthetic process"/>
    <property type="evidence" value="ECO:0007669"/>
    <property type="project" value="UniProtKB-KW"/>
</dbReference>
<comment type="function">
    <text evidence="2 17">Acts on leucine, isoleucine and valine.</text>
</comment>
<evidence type="ECO:0000313" key="19">
    <source>
        <dbReference type="Proteomes" id="UP000886865"/>
    </source>
</evidence>
<dbReference type="EC" id="2.6.1.42" evidence="17"/>
<evidence type="ECO:0000256" key="9">
    <source>
        <dbReference type="ARBA" id="ARBA00022679"/>
    </source>
</evidence>
<accession>A0A9D1FJG6</accession>
<dbReference type="FunFam" id="3.20.10.10:FF:000002">
    <property type="entry name" value="D-alanine aminotransferase"/>
    <property type="match status" value="1"/>
</dbReference>
<dbReference type="InterPro" id="IPR043131">
    <property type="entry name" value="BCAT-like_N"/>
</dbReference>
<evidence type="ECO:0000256" key="1">
    <source>
        <dbReference type="ARBA" id="ARBA00001933"/>
    </source>
</evidence>
<evidence type="ECO:0000256" key="7">
    <source>
        <dbReference type="ARBA" id="ARBA00022576"/>
    </source>
</evidence>
<evidence type="ECO:0000256" key="14">
    <source>
        <dbReference type="ARBA" id="ARBA00049229"/>
    </source>
</evidence>
<comment type="cofactor">
    <cofactor evidence="1 16">
        <name>pyridoxal 5'-phosphate</name>
        <dbReference type="ChEBI" id="CHEBI:597326"/>
    </cofactor>
</comment>
<evidence type="ECO:0000256" key="10">
    <source>
        <dbReference type="ARBA" id="ARBA00022898"/>
    </source>
</evidence>
<comment type="catalytic activity">
    <reaction evidence="13 17">
        <text>L-isoleucine + 2-oxoglutarate = (S)-3-methyl-2-oxopentanoate + L-glutamate</text>
        <dbReference type="Rhea" id="RHEA:24801"/>
        <dbReference type="ChEBI" id="CHEBI:16810"/>
        <dbReference type="ChEBI" id="CHEBI:29985"/>
        <dbReference type="ChEBI" id="CHEBI:35146"/>
        <dbReference type="ChEBI" id="CHEBI:58045"/>
        <dbReference type="EC" id="2.6.1.42"/>
    </reaction>
</comment>
<evidence type="ECO:0000256" key="16">
    <source>
        <dbReference type="RuleBase" id="RU004516"/>
    </source>
</evidence>
<evidence type="ECO:0000256" key="2">
    <source>
        <dbReference type="ARBA" id="ARBA00003109"/>
    </source>
</evidence>
<dbReference type="Proteomes" id="UP000886865">
    <property type="component" value="Unassembled WGS sequence"/>
</dbReference>
<comment type="pathway">
    <text evidence="5 17">Amino-acid biosynthesis; L-leucine biosynthesis; L-leucine from 3-methyl-2-oxobutanoate: step 4/4.</text>
</comment>
<evidence type="ECO:0000256" key="17">
    <source>
        <dbReference type="RuleBase" id="RU364094"/>
    </source>
</evidence>
<comment type="caution">
    <text evidence="18">The sequence shown here is derived from an EMBL/GenBank/DDBJ whole genome shotgun (WGS) entry which is preliminary data.</text>
</comment>
<dbReference type="Pfam" id="PF01063">
    <property type="entry name" value="Aminotran_4"/>
    <property type="match status" value="1"/>
</dbReference>
<dbReference type="InterPro" id="IPR001544">
    <property type="entry name" value="Aminotrans_IV"/>
</dbReference>
<dbReference type="InterPro" id="IPR050571">
    <property type="entry name" value="Class-IV_PLP-Dep_Aminotrnsfr"/>
</dbReference>
<evidence type="ECO:0000313" key="18">
    <source>
        <dbReference type="EMBL" id="HIS74684.1"/>
    </source>
</evidence>
<dbReference type="InterPro" id="IPR005785">
    <property type="entry name" value="B_amino_transI"/>
</dbReference>
<dbReference type="GO" id="GO:0004084">
    <property type="term" value="F:branched-chain-amino-acid transaminase activity"/>
    <property type="evidence" value="ECO:0007669"/>
    <property type="project" value="UniProtKB-EC"/>
</dbReference>
<dbReference type="InterPro" id="IPR018300">
    <property type="entry name" value="Aminotrans_IV_CS"/>
</dbReference>
<dbReference type="InterPro" id="IPR033939">
    <property type="entry name" value="BCAT_family"/>
</dbReference>
<organism evidence="18 19">
    <name type="scientific">Candidatus Galligastranaerophilus intestinavium</name>
    <dbReference type="NCBI Taxonomy" id="2840836"/>
    <lineage>
        <taxon>Bacteria</taxon>
        <taxon>Candidatus Galligastranaerophilus</taxon>
    </lineage>
</organism>
<evidence type="ECO:0000256" key="3">
    <source>
        <dbReference type="ARBA" id="ARBA00004824"/>
    </source>
</evidence>
<keyword evidence="9 17" id="KW-0808">Transferase</keyword>
<dbReference type="InterPro" id="IPR036038">
    <property type="entry name" value="Aminotransferase-like"/>
</dbReference>
<evidence type="ECO:0000256" key="13">
    <source>
        <dbReference type="ARBA" id="ARBA00048798"/>
    </source>
</evidence>
<dbReference type="SUPFAM" id="SSF56752">
    <property type="entry name" value="D-aminoacid aminotransferase-like PLP-dependent enzymes"/>
    <property type="match status" value="1"/>
</dbReference>
<gene>
    <name evidence="17" type="primary">ilvE</name>
    <name evidence="18" type="ORF">IAA86_06660</name>
</gene>
<dbReference type="Gene3D" id="3.20.10.10">
    <property type="entry name" value="D-amino Acid Aminotransferase, subunit A, domain 2"/>
    <property type="match status" value="1"/>
</dbReference>
<evidence type="ECO:0000256" key="6">
    <source>
        <dbReference type="ARBA" id="ARBA00009320"/>
    </source>
</evidence>
<sequence>MSQEFYYMDGKYVPSDEAMIPVRTHAFLYGTSVFEGIRGYYNEQEDQIYAFRMKEHFERLLNSCKIMHMDPKHTLEEYMQITKDLLKKNNYRQDCYIRPEVYKSALKIGPTLIDNTDSVLIFTIKLGNYFGEEKMLKVCISNWNRLEDNTIPPRAKVSGAYANTALMITDAKLAGFDECISLSASGHVAEGSAMNFFIVEGDTLVTTQTTSNILVGVTRNTILEIAKEELGLKVCEREIDRTELYTADEAFFCGTGAQIAPIGSIDNRTIGNGQTGEKTAAIAKLYYDIVRGKVEKYKKWCTPIYE</sequence>
<dbReference type="PANTHER" id="PTHR42743:SF4">
    <property type="entry name" value="BRANCHED-CHAIN-AMINO-ACID AMINOTRANSFERASE-RELATED"/>
    <property type="match status" value="1"/>
</dbReference>
<dbReference type="InterPro" id="IPR043132">
    <property type="entry name" value="BCAT-like_C"/>
</dbReference>
<name>A0A9D1FJG6_9BACT</name>
<proteinExistence type="inferred from homology"/>
<dbReference type="Gene3D" id="3.30.470.10">
    <property type="match status" value="1"/>
</dbReference>
<comment type="similarity">
    <text evidence="6 15">Belongs to the class-IV pyridoxal-phosphate-dependent aminotransferase family.</text>
</comment>
<dbReference type="GO" id="GO:0008652">
    <property type="term" value="P:amino acid biosynthetic process"/>
    <property type="evidence" value="ECO:0007669"/>
    <property type="project" value="UniProtKB-KW"/>
</dbReference>
<keyword evidence="11 17" id="KW-0100">Branched-chain amino acid biosynthesis</keyword>
<reference evidence="18" key="2">
    <citation type="journal article" date="2021" name="PeerJ">
        <title>Extensive microbial diversity within the chicken gut microbiome revealed by metagenomics and culture.</title>
        <authorList>
            <person name="Gilroy R."/>
            <person name="Ravi A."/>
            <person name="Getino M."/>
            <person name="Pursley I."/>
            <person name="Horton D.L."/>
            <person name="Alikhan N.F."/>
            <person name="Baker D."/>
            <person name="Gharbi K."/>
            <person name="Hall N."/>
            <person name="Watson M."/>
            <person name="Adriaenssens E.M."/>
            <person name="Foster-Nyarko E."/>
            <person name="Jarju S."/>
            <person name="Secka A."/>
            <person name="Antonio M."/>
            <person name="Oren A."/>
            <person name="Chaudhuri R.R."/>
            <person name="La Ragione R."/>
            <person name="Hildebrand F."/>
            <person name="Pallen M.J."/>
        </authorList>
    </citation>
    <scope>NUCLEOTIDE SEQUENCE</scope>
    <source>
        <strain evidence="18">CHK152-2871</strain>
    </source>
</reference>
<comment type="catalytic activity">
    <reaction evidence="12 17">
        <text>L-valine + 2-oxoglutarate = 3-methyl-2-oxobutanoate + L-glutamate</text>
        <dbReference type="Rhea" id="RHEA:24813"/>
        <dbReference type="ChEBI" id="CHEBI:11851"/>
        <dbReference type="ChEBI" id="CHEBI:16810"/>
        <dbReference type="ChEBI" id="CHEBI:29985"/>
        <dbReference type="ChEBI" id="CHEBI:57762"/>
        <dbReference type="EC" id="2.6.1.42"/>
    </reaction>
</comment>
<dbReference type="CDD" id="cd01557">
    <property type="entry name" value="BCAT_beta_family"/>
    <property type="match status" value="1"/>
</dbReference>
<evidence type="ECO:0000256" key="12">
    <source>
        <dbReference type="ARBA" id="ARBA00048212"/>
    </source>
</evidence>
<evidence type="ECO:0000256" key="11">
    <source>
        <dbReference type="ARBA" id="ARBA00023304"/>
    </source>
</evidence>
<keyword evidence="10 16" id="KW-0663">Pyridoxal phosphate</keyword>
<evidence type="ECO:0000256" key="4">
    <source>
        <dbReference type="ARBA" id="ARBA00004931"/>
    </source>
</evidence>
<evidence type="ECO:0000256" key="5">
    <source>
        <dbReference type="ARBA" id="ARBA00005072"/>
    </source>
</evidence>
<keyword evidence="7 17" id="KW-0032">Aminotransferase</keyword>
<dbReference type="PROSITE" id="PS00770">
    <property type="entry name" value="AA_TRANSFER_CLASS_4"/>
    <property type="match status" value="1"/>
</dbReference>
<dbReference type="EMBL" id="DVJQ01000056">
    <property type="protein sequence ID" value="HIS74684.1"/>
    <property type="molecule type" value="Genomic_DNA"/>
</dbReference>
<comment type="pathway">
    <text evidence="3 17">Amino-acid biosynthesis; L-isoleucine biosynthesis; L-isoleucine from 2-oxobutanoate: step 4/4.</text>
</comment>
<dbReference type="NCBIfam" id="TIGR01122">
    <property type="entry name" value="ilvE_I"/>
    <property type="match status" value="1"/>
</dbReference>
<evidence type="ECO:0000256" key="15">
    <source>
        <dbReference type="RuleBase" id="RU004106"/>
    </source>
</evidence>
<reference evidence="18" key="1">
    <citation type="submission" date="2020-10" db="EMBL/GenBank/DDBJ databases">
        <authorList>
            <person name="Gilroy R."/>
        </authorList>
    </citation>
    <scope>NUCLEOTIDE SEQUENCE</scope>
    <source>
        <strain evidence="18">CHK152-2871</strain>
    </source>
</reference>
<comment type="catalytic activity">
    <reaction evidence="14 17">
        <text>L-leucine + 2-oxoglutarate = 4-methyl-2-oxopentanoate + L-glutamate</text>
        <dbReference type="Rhea" id="RHEA:18321"/>
        <dbReference type="ChEBI" id="CHEBI:16810"/>
        <dbReference type="ChEBI" id="CHEBI:17865"/>
        <dbReference type="ChEBI" id="CHEBI:29985"/>
        <dbReference type="ChEBI" id="CHEBI:57427"/>
        <dbReference type="EC" id="2.6.1.42"/>
    </reaction>
</comment>
<protein>
    <recommendedName>
        <fullName evidence="17">Branched-chain-amino-acid aminotransferase</fullName>
        <shortName evidence="17">BCAT</shortName>
        <ecNumber evidence="17">2.6.1.42</ecNumber>
    </recommendedName>
</protein>
<dbReference type="AlphaFoldDB" id="A0A9D1FJG6"/>
<comment type="pathway">
    <text evidence="4 17">Amino-acid biosynthesis; L-valine biosynthesis; L-valine from pyruvate: step 4/4.</text>
</comment>
<keyword evidence="8 17" id="KW-0028">Amino-acid biosynthesis</keyword>
<dbReference type="NCBIfam" id="NF005146">
    <property type="entry name" value="PRK06606.1"/>
    <property type="match status" value="1"/>
</dbReference>
<evidence type="ECO:0000256" key="8">
    <source>
        <dbReference type="ARBA" id="ARBA00022605"/>
    </source>
</evidence>